<dbReference type="PIR" id="H83759">
    <property type="entry name" value="H83759"/>
</dbReference>
<evidence type="ECO:0000313" key="2">
    <source>
        <dbReference type="Proteomes" id="UP000001258"/>
    </source>
</evidence>
<dbReference type="GeneID" id="87596425"/>
<dbReference type="AlphaFoldDB" id="Q9KEH2"/>
<sequence>MGRKLLSFEELVLENKKELLNDPEQLSKIEKRLDEKQAQAQKTIKKAN</sequence>
<dbReference type="Pfam" id="PF13040">
    <property type="entry name" value="Fur_reg_FbpB"/>
    <property type="match status" value="1"/>
</dbReference>
<dbReference type="KEGG" id="bha:BH0880"/>
<dbReference type="HOGENOM" id="CLU_211931_2_0_9"/>
<dbReference type="InterPro" id="IPR025004">
    <property type="entry name" value="SenN/SenS"/>
</dbReference>
<accession>Q9KEH2</accession>
<dbReference type="RefSeq" id="WP_010897053.1">
    <property type="nucleotide sequence ID" value="NC_002570.2"/>
</dbReference>
<organism evidence="1 2">
    <name type="scientific">Halalkalibacterium halodurans (strain ATCC BAA-125 / DSM 18197 / FERM 7344 / JCM 9153 / C-125)</name>
    <name type="common">Bacillus halodurans</name>
    <dbReference type="NCBI Taxonomy" id="272558"/>
    <lineage>
        <taxon>Bacteria</taxon>
        <taxon>Bacillati</taxon>
        <taxon>Bacillota</taxon>
        <taxon>Bacilli</taxon>
        <taxon>Bacillales</taxon>
        <taxon>Bacillaceae</taxon>
        <taxon>Halalkalibacterium (ex Joshi et al. 2022)</taxon>
    </lineage>
</organism>
<keyword evidence="2" id="KW-1185">Reference proteome</keyword>
<reference evidence="1 2" key="1">
    <citation type="journal article" date="2000" name="Nucleic Acids Res.">
        <title>Complete genome sequence of the alkaliphilic bacterium Bacillus halodurans and genomic sequence comparison with Bacillus subtilis.</title>
        <authorList>
            <person name="Takami H."/>
            <person name="Nakasone K."/>
            <person name="Takaki Y."/>
            <person name="Maeno G."/>
            <person name="Sasaki R."/>
            <person name="Masui N."/>
            <person name="Fuji F."/>
            <person name="Hirama C."/>
            <person name="Nakamura Y."/>
            <person name="Ogasawara N."/>
            <person name="Kuhara S."/>
            <person name="Horikoshi K."/>
        </authorList>
    </citation>
    <scope>NUCLEOTIDE SEQUENCE [LARGE SCALE GENOMIC DNA]</scope>
    <source>
        <strain evidence="2">ATCC BAA-125 / DSM 18197 / FERM 7344 / JCM 9153 / C-125</strain>
    </source>
</reference>
<dbReference type="EMBL" id="BA000004">
    <property type="protein sequence ID" value="BAB04599.1"/>
    <property type="molecule type" value="Genomic_DNA"/>
</dbReference>
<proteinExistence type="predicted"/>
<dbReference type="Proteomes" id="UP000001258">
    <property type="component" value="Chromosome"/>
</dbReference>
<protein>
    <submittedName>
        <fullName evidence="1">BH0880 protein</fullName>
    </submittedName>
</protein>
<name>Q9KEH2_HALH5</name>
<evidence type="ECO:0000313" key="1">
    <source>
        <dbReference type="EMBL" id="BAB04599.1"/>
    </source>
</evidence>
<gene>
    <name evidence="1" type="ordered locus">BH0880</name>
</gene>